<evidence type="ECO:0000313" key="6">
    <source>
        <dbReference type="EMBL" id="SEH72029.1"/>
    </source>
</evidence>
<dbReference type="SUPFAM" id="SSF46785">
    <property type="entry name" value="Winged helix' DNA-binding domain"/>
    <property type="match status" value="1"/>
</dbReference>
<dbReference type="GO" id="GO:0046983">
    <property type="term" value="F:protein dimerization activity"/>
    <property type="evidence" value="ECO:0007669"/>
    <property type="project" value="InterPro"/>
</dbReference>
<dbReference type="Pfam" id="PF01325">
    <property type="entry name" value="Fe_dep_repress"/>
    <property type="match status" value="1"/>
</dbReference>
<keyword evidence="2" id="KW-0805">Transcription regulation</keyword>
<dbReference type="SUPFAM" id="SSF47979">
    <property type="entry name" value="Iron-dependent repressor protein, dimerization domain"/>
    <property type="match status" value="1"/>
</dbReference>
<evidence type="ECO:0000256" key="2">
    <source>
        <dbReference type="ARBA" id="ARBA00023015"/>
    </source>
</evidence>
<dbReference type="AlphaFoldDB" id="A0A1H6KEQ6"/>
<evidence type="ECO:0000259" key="5">
    <source>
        <dbReference type="PROSITE" id="PS50944"/>
    </source>
</evidence>
<dbReference type="InterPro" id="IPR022689">
    <property type="entry name" value="Iron_dep_repressor"/>
</dbReference>
<dbReference type="PANTHER" id="PTHR33238">
    <property type="entry name" value="IRON (METAL) DEPENDENT REPRESSOR, DTXR FAMILY"/>
    <property type="match status" value="1"/>
</dbReference>
<dbReference type="Proteomes" id="UP000183190">
    <property type="component" value="Unassembled WGS sequence"/>
</dbReference>
<organism evidence="6 7">
    <name type="scientific">Ruminococcus flavefaciens</name>
    <dbReference type="NCBI Taxonomy" id="1265"/>
    <lineage>
        <taxon>Bacteria</taxon>
        <taxon>Bacillati</taxon>
        <taxon>Bacillota</taxon>
        <taxon>Clostridia</taxon>
        <taxon>Eubacteriales</taxon>
        <taxon>Oscillospiraceae</taxon>
        <taxon>Ruminococcus</taxon>
    </lineage>
</organism>
<dbReference type="OrthoDB" id="9794394at2"/>
<dbReference type="RefSeq" id="WP_074717491.1">
    <property type="nucleotide sequence ID" value="NZ_FNWV01000008.1"/>
</dbReference>
<dbReference type="GO" id="GO:0046914">
    <property type="term" value="F:transition metal ion binding"/>
    <property type="evidence" value="ECO:0007669"/>
    <property type="project" value="InterPro"/>
</dbReference>
<dbReference type="Gene3D" id="1.10.60.10">
    <property type="entry name" value="Iron dependent repressor, metal binding and dimerisation domain"/>
    <property type="match status" value="1"/>
</dbReference>
<dbReference type="Gene3D" id="1.10.10.10">
    <property type="entry name" value="Winged helix-like DNA-binding domain superfamily/Winged helix DNA-binding domain"/>
    <property type="match status" value="1"/>
</dbReference>
<protein>
    <submittedName>
        <fullName evidence="6">Iron (Metal) dependent repressor, DtxR family</fullName>
    </submittedName>
</protein>
<proteinExistence type="inferred from homology"/>
<dbReference type="InterPro" id="IPR036421">
    <property type="entry name" value="Fe_dep_repressor_sf"/>
</dbReference>
<keyword evidence="4" id="KW-0804">Transcription</keyword>
<dbReference type="InterPro" id="IPR036390">
    <property type="entry name" value="WH_DNA-bd_sf"/>
</dbReference>
<reference evidence="6 7" key="1">
    <citation type="submission" date="2016-10" db="EMBL/GenBank/DDBJ databases">
        <authorList>
            <person name="de Groot N.N."/>
        </authorList>
    </citation>
    <scope>NUCLEOTIDE SEQUENCE [LARGE SCALE GENOMIC DNA]</scope>
    <source>
        <strain evidence="6 7">YAD2003</strain>
    </source>
</reference>
<dbReference type="Pfam" id="PF02742">
    <property type="entry name" value="Fe_dep_repr_C"/>
    <property type="match status" value="1"/>
</dbReference>
<dbReference type="InterPro" id="IPR022687">
    <property type="entry name" value="HTH_DTXR"/>
</dbReference>
<evidence type="ECO:0000256" key="3">
    <source>
        <dbReference type="ARBA" id="ARBA00023125"/>
    </source>
</evidence>
<dbReference type="InterPro" id="IPR001367">
    <property type="entry name" value="Fe_dep_repressor"/>
</dbReference>
<evidence type="ECO:0000256" key="4">
    <source>
        <dbReference type="ARBA" id="ARBA00023163"/>
    </source>
</evidence>
<dbReference type="PROSITE" id="PS50944">
    <property type="entry name" value="HTH_DTXR"/>
    <property type="match status" value="1"/>
</dbReference>
<evidence type="ECO:0000256" key="1">
    <source>
        <dbReference type="ARBA" id="ARBA00007871"/>
    </source>
</evidence>
<sequence length="138" mass="15669">MLGKEKTENYLRTILKIQETCGSARGIDIVGELGVSKPTVSIAVHELEKEGYIQCTNSYNIILTRKGIELAKKIKGRYCFFLLMLRYMGVGEENAKIDACKMEHSMGDESYKALLDFFLHNHPEIVSQENSGLKELFF</sequence>
<name>A0A1H6KEQ6_RUMFL</name>
<dbReference type="SMART" id="SM00529">
    <property type="entry name" value="HTH_DTXR"/>
    <property type="match status" value="1"/>
</dbReference>
<feature type="domain" description="HTH dtxR-type" evidence="5">
    <location>
        <begin position="1"/>
        <end position="64"/>
    </location>
</feature>
<dbReference type="EMBL" id="FNWV01000008">
    <property type="protein sequence ID" value="SEH72029.1"/>
    <property type="molecule type" value="Genomic_DNA"/>
</dbReference>
<accession>A0A1H6KEQ6</accession>
<evidence type="ECO:0000313" key="7">
    <source>
        <dbReference type="Proteomes" id="UP000183190"/>
    </source>
</evidence>
<keyword evidence="3" id="KW-0238">DNA-binding</keyword>
<dbReference type="PANTHER" id="PTHR33238:SF7">
    <property type="entry name" value="IRON-DEPENDENT TRANSCRIPTIONAL REGULATOR"/>
    <property type="match status" value="1"/>
</dbReference>
<dbReference type="GO" id="GO:0003700">
    <property type="term" value="F:DNA-binding transcription factor activity"/>
    <property type="evidence" value="ECO:0007669"/>
    <property type="project" value="InterPro"/>
</dbReference>
<comment type="similarity">
    <text evidence="1">Belongs to the DtxR/MntR family.</text>
</comment>
<dbReference type="InterPro" id="IPR050536">
    <property type="entry name" value="DtxR_MntR_Metal-Reg"/>
</dbReference>
<gene>
    <name evidence="6" type="ORF">SAMN02910265_02303</name>
</gene>
<dbReference type="GO" id="GO:0003677">
    <property type="term" value="F:DNA binding"/>
    <property type="evidence" value="ECO:0007669"/>
    <property type="project" value="UniProtKB-KW"/>
</dbReference>
<dbReference type="InterPro" id="IPR036388">
    <property type="entry name" value="WH-like_DNA-bd_sf"/>
</dbReference>